<dbReference type="Pfam" id="PF03583">
    <property type="entry name" value="LIP"/>
    <property type="match status" value="1"/>
</dbReference>
<accession>A0A2V1AT25</accession>
<evidence type="ECO:0008006" key="5">
    <source>
        <dbReference type="Google" id="ProtNLM"/>
    </source>
</evidence>
<organism evidence="3 4">
    <name type="scientific">Candidozyma haemuli</name>
    <dbReference type="NCBI Taxonomy" id="45357"/>
    <lineage>
        <taxon>Eukaryota</taxon>
        <taxon>Fungi</taxon>
        <taxon>Dikarya</taxon>
        <taxon>Ascomycota</taxon>
        <taxon>Saccharomycotina</taxon>
        <taxon>Pichiomycetes</taxon>
        <taxon>Metschnikowiaceae</taxon>
        <taxon>Candidozyma</taxon>
    </lineage>
</organism>
<dbReference type="InterPro" id="IPR005152">
    <property type="entry name" value="Lipase_secreted"/>
</dbReference>
<dbReference type="VEuPathDB" id="FungiDB:CXQ85_004471"/>
<reference evidence="3 4" key="1">
    <citation type="submission" date="2017-12" db="EMBL/GenBank/DDBJ databases">
        <title>Genome Sequence of a Multidrug-Resistant Candida haemulonii Isolate from a Patient with Chronic Leg Ulcers in Israel.</title>
        <authorList>
            <person name="Chow N.A."/>
            <person name="Gade L."/>
            <person name="Batra D."/>
            <person name="Rowe L.A."/>
            <person name="Ben-Ami R."/>
            <person name="Loparev V.N."/>
            <person name="Litvintseva A.P."/>
        </authorList>
    </citation>
    <scope>NUCLEOTIDE SEQUENCE [LARGE SCALE GENOMIC DNA]</scope>
    <source>
        <strain evidence="3 4">B11899</strain>
    </source>
</reference>
<dbReference type="GeneID" id="37009801"/>
<comment type="caution">
    <text evidence="3">The sequence shown here is derived from an EMBL/GenBank/DDBJ whole genome shotgun (WGS) entry which is preliminary data.</text>
</comment>
<dbReference type="OrthoDB" id="2373480at2759"/>
<evidence type="ECO:0000313" key="3">
    <source>
        <dbReference type="EMBL" id="PVH20955.1"/>
    </source>
</evidence>
<feature type="signal peptide" evidence="2">
    <location>
        <begin position="1"/>
        <end position="17"/>
    </location>
</feature>
<sequence length="474" mass="52163">MNFFTFLWLLWAPLALAFQLPTKPVDDPFYEIPANVSEYEVGEIIAWRPPPVHLRSMVFPLNVKNAWQVQVRSEDSFGEPTSVVTTIIEPYNADPSKILSYSSYVDSPSLDCSPSYAILFGASMDTLPSQFEMTIMDIALSKNWYVVYPDHQGPKAAFTAGLQSGRAILNAIRAALGSGELTGIKPDAKVGLYGYSGGSIASGWAAQIQPNYAPELKSNIVGNAFGGLMANNTETYLTNDGSPFSGLVVAMINGMMQEYPALVPIIEQQIGKKRLKTFYEAKRMCLGATFELYAYEELFKGSDPWMGDGNGFLEIPEIAEIMKNNTLALDEASGVPEMPLFIFQAQNDEVISMNQAQEAYKKWCSWGAPSIEFAVSKYTAHVSEGCLGIGAGFVWLEKRLNGEKPTSGCQMTSRDTNLLYPGADIMNIQFLDTFMRAVLGQKVGEETRNYKESTPISQLFVDVLNGIFTLLGPI</sequence>
<dbReference type="GO" id="GO:0016042">
    <property type="term" value="P:lipid catabolic process"/>
    <property type="evidence" value="ECO:0007669"/>
    <property type="project" value="InterPro"/>
</dbReference>
<gene>
    <name evidence="3" type="ORF">CXQ85_004471</name>
</gene>
<dbReference type="AlphaFoldDB" id="A0A2V1AT25"/>
<dbReference type="EMBL" id="PKFO01000004">
    <property type="protein sequence ID" value="PVH20955.1"/>
    <property type="molecule type" value="Genomic_DNA"/>
</dbReference>
<dbReference type="GO" id="GO:0004806">
    <property type="term" value="F:triacylglycerol lipase activity"/>
    <property type="evidence" value="ECO:0007669"/>
    <property type="project" value="UniProtKB-EC"/>
</dbReference>
<dbReference type="Proteomes" id="UP000244309">
    <property type="component" value="Unassembled WGS sequence"/>
</dbReference>
<feature type="chain" id="PRO_5016117451" description="Triacylglycerol lipase" evidence="2">
    <location>
        <begin position="18"/>
        <end position="474"/>
    </location>
</feature>
<evidence type="ECO:0000256" key="2">
    <source>
        <dbReference type="SAM" id="SignalP"/>
    </source>
</evidence>
<proteinExistence type="predicted"/>
<protein>
    <recommendedName>
        <fullName evidence="5">Triacylglycerol lipase</fullName>
    </recommendedName>
</protein>
<dbReference type="Gene3D" id="1.10.260.130">
    <property type="match status" value="1"/>
</dbReference>
<evidence type="ECO:0000313" key="4">
    <source>
        <dbReference type="Proteomes" id="UP000244309"/>
    </source>
</evidence>
<dbReference type="Gene3D" id="3.40.50.1820">
    <property type="entry name" value="alpha/beta hydrolase"/>
    <property type="match status" value="1"/>
</dbReference>
<dbReference type="RefSeq" id="XP_025341895.1">
    <property type="nucleotide sequence ID" value="XM_025488087.1"/>
</dbReference>
<evidence type="ECO:0000256" key="1">
    <source>
        <dbReference type="ARBA" id="ARBA00023369"/>
    </source>
</evidence>
<dbReference type="InterPro" id="IPR029058">
    <property type="entry name" value="AB_hydrolase_fold"/>
</dbReference>
<name>A0A2V1AT25_9ASCO</name>
<comment type="catalytic activity">
    <reaction evidence="1">
        <text>a triacylglycerol + H2O = a diacylglycerol + a fatty acid + H(+)</text>
        <dbReference type="Rhea" id="RHEA:12044"/>
        <dbReference type="ChEBI" id="CHEBI:15377"/>
        <dbReference type="ChEBI" id="CHEBI:15378"/>
        <dbReference type="ChEBI" id="CHEBI:17855"/>
        <dbReference type="ChEBI" id="CHEBI:18035"/>
        <dbReference type="ChEBI" id="CHEBI:28868"/>
        <dbReference type="EC" id="3.1.1.3"/>
    </reaction>
    <physiologicalReaction direction="left-to-right" evidence="1">
        <dbReference type="Rhea" id="RHEA:12045"/>
    </physiologicalReaction>
</comment>
<dbReference type="PANTHER" id="PTHR34853">
    <property type="match status" value="1"/>
</dbReference>
<dbReference type="PANTHER" id="PTHR34853:SF1">
    <property type="entry name" value="LIPASE 5"/>
    <property type="match status" value="1"/>
</dbReference>
<keyword evidence="2" id="KW-0732">Signal</keyword>
<dbReference type="SUPFAM" id="SSF53474">
    <property type="entry name" value="alpha/beta-Hydrolases"/>
    <property type="match status" value="1"/>
</dbReference>
<keyword evidence="4" id="KW-1185">Reference proteome</keyword>